<evidence type="ECO:0000256" key="6">
    <source>
        <dbReference type="ARBA" id="ARBA00049360"/>
    </source>
</evidence>
<evidence type="ECO:0008006" key="10">
    <source>
        <dbReference type="Google" id="ProtNLM"/>
    </source>
</evidence>
<gene>
    <name evidence="8" type="primary">Contig4586.g4899</name>
    <name evidence="8" type="ORF">STYLEM_14875</name>
</gene>
<evidence type="ECO:0000313" key="9">
    <source>
        <dbReference type="Proteomes" id="UP000039865"/>
    </source>
</evidence>
<evidence type="ECO:0000256" key="5">
    <source>
        <dbReference type="ARBA" id="ARBA00023212"/>
    </source>
</evidence>
<sequence>MDDSVAVMLDIGSFNIKAGFAGEDAPKVVIPTILGRPKHPGVLVGMDQKDFYVGAEAISKKHLLTLTTPVADGKILDYDDLEHILTEMMNNELKSGFEDQKVMVSEPPNTTLETRTQLAELFFDQFEVRSLYFANQPVLSLYASARTTGTVVDCGHSVTYCVPIYEGYAIPHAILTMPIGGKALNEFMFSMLSKPGIMDKIEDDSFVFDIDVARQIKENNCIVAQDFDAEMKAASEQKTFERRYTLPGSTQEITLSTQLLKCPEMLFQPSVQGSKDLDGIHKYTFDAIMKCDTEIRRTLFKNIVLAGGTTAIEGMRERMKKEIQALAPSPMGPEVEAPADRKFSQWLGGSILSNLESFNHMWITKEQYKQHGSAIIYRNCF</sequence>
<keyword evidence="3" id="KW-0547">Nucleotide-binding</keyword>
<organism evidence="8 9">
    <name type="scientific">Stylonychia lemnae</name>
    <name type="common">Ciliate</name>
    <dbReference type="NCBI Taxonomy" id="5949"/>
    <lineage>
        <taxon>Eukaryota</taxon>
        <taxon>Sar</taxon>
        <taxon>Alveolata</taxon>
        <taxon>Ciliophora</taxon>
        <taxon>Intramacronucleata</taxon>
        <taxon>Spirotrichea</taxon>
        <taxon>Stichotrichia</taxon>
        <taxon>Sporadotrichida</taxon>
        <taxon>Oxytrichidae</taxon>
        <taxon>Stylonychinae</taxon>
        <taxon>Stylonychia</taxon>
    </lineage>
</organism>
<accession>A0A078AYB5</accession>
<dbReference type="Gene3D" id="3.90.640.10">
    <property type="entry name" value="Actin, Chain A, domain 4"/>
    <property type="match status" value="1"/>
</dbReference>
<evidence type="ECO:0000256" key="3">
    <source>
        <dbReference type="ARBA" id="ARBA00022741"/>
    </source>
</evidence>
<evidence type="ECO:0000256" key="2">
    <source>
        <dbReference type="ARBA" id="ARBA00022490"/>
    </source>
</evidence>
<keyword evidence="9" id="KW-1185">Reference proteome</keyword>
<keyword evidence="4" id="KW-0067">ATP-binding</keyword>
<name>A0A078AYB5_STYLE</name>
<proteinExistence type="inferred from homology"/>
<dbReference type="GO" id="GO:0005856">
    <property type="term" value="C:cytoskeleton"/>
    <property type="evidence" value="ECO:0007669"/>
    <property type="project" value="UniProtKB-SubCell"/>
</dbReference>
<evidence type="ECO:0000313" key="8">
    <source>
        <dbReference type="EMBL" id="CDW85788.1"/>
    </source>
</evidence>
<dbReference type="EMBL" id="CCKQ01014054">
    <property type="protein sequence ID" value="CDW85788.1"/>
    <property type="molecule type" value="Genomic_DNA"/>
</dbReference>
<dbReference type="InterPro" id="IPR004000">
    <property type="entry name" value="Actin"/>
</dbReference>
<dbReference type="Proteomes" id="UP000039865">
    <property type="component" value="Unassembled WGS sequence"/>
</dbReference>
<keyword evidence="2" id="KW-0963">Cytoplasm</keyword>
<comment type="catalytic activity">
    <reaction evidence="6">
        <text>ATP + H2O = ADP + phosphate + H(+)</text>
        <dbReference type="Rhea" id="RHEA:13065"/>
        <dbReference type="ChEBI" id="CHEBI:15377"/>
        <dbReference type="ChEBI" id="CHEBI:15378"/>
        <dbReference type="ChEBI" id="CHEBI:30616"/>
        <dbReference type="ChEBI" id="CHEBI:43474"/>
        <dbReference type="ChEBI" id="CHEBI:456216"/>
    </reaction>
</comment>
<evidence type="ECO:0000256" key="7">
    <source>
        <dbReference type="RuleBase" id="RU000487"/>
    </source>
</evidence>
<dbReference type="InParanoid" id="A0A078AYB5"/>
<dbReference type="GO" id="GO:0005524">
    <property type="term" value="F:ATP binding"/>
    <property type="evidence" value="ECO:0007669"/>
    <property type="project" value="UniProtKB-KW"/>
</dbReference>
<dbReference type="PANTHER" id="PTHR11937">
    <property type="entry name" value="ACTIN"/>
    <property type="match status" value="1"/>
</dbReference>
<evidence type="ECO:0000256" key="1">
    <source>
        <dbReference type="ARBA" id="ARBA00004245"/>
    </source>
</evidence>
<dbReference type="FunFam" id="3.30.420.40:FF:000148">
    <property type="entry name" value="Actin, alpha skeletal muscle"/>
    <property type="match status" value="1"/>
</dbReference>
<keyword evidence="5" id="KW-0206">Cytoskeleton</keyword>
<dbReference type="InterPro" id="IPR043129">
    <property type="entry name" value="ATPase_NBD"/>
</dbReference>
<evidence type="ECO:0000256" key="4">
    <source>
        <dbReference type="ARBA" id="ARBA00022840"/>
    </source>
</evidence>
<dbReference type="SUPFAM" id="SSF53067">
    <property type="entry name" value="Actin-like ATPase domain"/>
    <property type="match status" value="2"/>
</dbReference>
<reference evidence="8 9" key="1">
    <citation type="submission" date="2014-06" db="EMBL/GenBank/DDBJ databases">
        <authorList>
            <person name="Swart Estienne"/>
        </authorList>
    </citation>
    <scope>NUCLEOTIDE SEQUENCE [LARGE SCALE GENOMIC DNA]</scope>
    <source>
        <strain evidence="8 9">130c</strain>
    </source>
</reference>
<dbReference type="PRINTS" id="PR00190">
    <property type="entry name" value="ACTIN"/>
</dbReference>
<dbReference type="Gene3D" id="3.30.420.40">
    <property type="match status" value="2"/>
</dbReference>
<comment type="similarity">
    <text evidence="7">Belongs to the actin family.</text>
</comment>
<dbReference type="AlphaFoldDB" id="A0A078AYB5"/>
<dbReference type="OrthoDB" id="290114at2759"/>
<comment type="subcellular location">
    <subcellularLocation>
        <location evidence="1">Cytoplasm</location>
        <location evidence="1">Cytoskeleton</location>
    </subcellularLocation>
</comment>
<protein>
    <recommendedName>
        <fullName evidence="10">Actin</fullName>
    </recommendedName>
</protein>
<dbReference type="Pfam" id="PF00022">
    <property type="entry name" value="Actin"/>
    <property type="match status" value="1"/>
</dbReference>
<dbReference type="SMART" id="SM00268">
    <property type="entry name" value="ACTIN"/>
    <property type="match status" value="1"/>
</dbReference>